<feature type="domain" description="DUF7918" evidence="2">
    <location>
        <begin position="9"/>
        <end position="217"/>
    </location>
</feature>
<dbReference type="PANTHER" id="PTHR36223:SF1">
    <property type="entry name" value="TRANSCRIPTION ELONGATION FACTOR EAF N-TERMINAL DOMAIN-CONTAINING PROTEIN"/>
    <property type="match status" value="1"/>
</dbReference>
<name>A0A8K0RFP6_9PLEO</name>
<dbReference type="Proteomes" id="UP000813461">
    <property type="component" value="Unassembled WGS sequence"/>
</dbReference>
<dbReference type="PANTHER" id="PTHR36223">
    <property type="entry name" value="BETA-LACTAMASE-TYPE TRANSPEPTIDASE FOLD DOMAIN CONTAINING PROTEIN"/>
    <property type="match status" value="1"/>
</dbReference>
<feature type="region of interest" description="Disordered" evidence="1">
    <location>
        <begin position="291"/>
        <end position="335"/>
    </location>
</feature>
<dbReference type="Pfam" id="PF25534">
    <property type="entry name" value="DUF7918"/>
    <property type="match status" value="1"/>
</dbReference>
<protein>
    <recommendedName>
        <fullName evidence="2">DUF7918 domain-containing protein</fullName>
    </recommendedName>
</protein>
<evidence type="ECO:0000256" key="1">
    <source>
        <dbReference type="SAM" id="MobiDB-lite"/>
    </source>
</evidence>
<comment type="caution">
    <text evidence="3">The sequence shown here is derived from an EMBL/GenBank/DDBJ whole genome shotgun (WGS) entry which is preliminary data.</text>
</comment>
<proteinExistence type="predicted"/>
<organism evidence="3 4">
    <name type="scientific">Paraphoma chrysanthemicola</name>
    <dbReference type="NCBI Taxonomy" id="798071"/>
    <lineage>
        <taxon>Eukaryota</taxon>
        <taxon>Fungi</taxon>
        <taxon>Dikarya</taxon>
        <taxon>Ascomycota</taxon>
        <taxon>Pezizomycotina</taxon>
        <taxon>Dothideomycetes</taxon>
        <taxon>Pleosporomycetidae</taxon>
        <taxon>Pleosporales</taxon>
        <taxon>Pleosporineae</taxon>
        <taxon>Phaeosphaeriaceae</taxon>
        <taxon>Paraphoma</taxon>
    </lineage>
</organism>
<evidence type="ECO:0000313" key="3">
    <source>
        <dbReference type="EMBL" id="KAH7094468.1"/>
    </source>
</evidence>
<dbReference type="InterPro" id="IPR057678">
    <property type="entry name" value="DUF7918"/>
</dbReference>
<dbReference type="OrthoDB" id="3364132at2759"/>
<sequence length="335" mass="37890">MAIVPALPGLLVTVEVAGEALPEYDCDDSDDQYAISRYIEAPLGTEFEIRSLYQTPYSPTSMVQIDIILDGDYVQAPFLEWGGKDECEGYKYGKATFITEDQLETRRFRFAPLVTEETDQQVTEETKRKISSIGKIELYFYYIEGLEEAKPTIVPRQTTLHDDPINQKAVKATITPGDSLTCRTDLSAPEPRETVTFSQVKTMHEPFAKFTFLYRSTGMSLFIFIYIHLPTYANLLKAVLKSLGIIQRTPTPSPEPDPDPESIAPESMNTDELRAEVLRLRNIQQQLRGIKREREDSAGTMVGENDADIEWTRSQPSKRARRSPGEGDEVICLEE</sequence>
<reference evidence="3" key="1">
    <citation type="journal article" date="2021" name="Nat. Commun.">
        <title>Genetic determinants of endophytism in the Arabidopsis root mycobiome.</title>
        <authorList>
            <person name="Mesny F."/>
            <person name="Miyauchi S."/>
            <person name="Thiergart T."/>
            <person name="Pickel B."/>
            <person name="Atanasova L."/>
            <person name="Karlsson M."/>
            <person name="Huettel B."/>
            <person name="Barry K.W."/>
            <person name="Haridas S."/>
            <person name="Chen C."/>
            <person name="Bauer D."/>
            <person name="Andreopoulos W."/>
            <person name="Pangilinan J."/>
            <person name="LaButti K."/>
            <person name="Riley R."/>
            <person name="Lipzen A."/>
            <person name="Clum A."/>
            <person name="Drula E."/>
            <person name="Henrissat B."/>
            <person name="Kohler A."/>
            <person name="Grigoriev I.V."/>
            <person name="Martin F.M."/>
            <person name="Hacquard S."/>
        </authorList>
    </citation>
    <scope>NUCLEOTIDE SEQUENCE</scope>
    <source>
        <strain evidence="3">MPI-SDFR-AT-0120</strain>
    </source>
</reference>
<dbReference type="EMBL" id="JAGMVJ010000001">
    <property type="protein sequence ID" value="KAH7094468.1"/>
    <property type="molecule type" value="Genomic_DNA"/>
</dbReference>
<evidence type="ECO:0000259" key="2">
    <source>
        <dbReference type="Pfam" id="PF25534"/>
    </source>
</evidence>
<gene>
    <name evidence="3" type="ORF">FB567DRAFT_622885</name>
</gene>
<dbReference type="AlphaFoldDB" id="A0A8K0RFP6"/>
<accession>A0A8K0RFP6</accession>
<evidence type="ECO:0000313" key="4">
    <source>
        <dbReference type="Proteomes" id="UP000813461"/>
    </source>
</evidence>
<keyword evidence="4" id="KW-1185">Reference proteome</keyword>
<feature type="compositionally biased region" description="Acidic residues" evidence="1">
    <location>
        <begin position="326"/>
        <end position="335"/>
    </location>
</feature>